<evidence type="ECO:0000256" key="1">
    <source>
        <dbReference type="SAM" id="MobiDB-lite"/>
    </source>
</evidence>
<protein>
    <submittedName>
        <fullName evidence="2">Uncharacterized protein</fullName>
    </submittedName>
</protein>
<accession>A0A9P7GPF9</accession>
<comment type="caution">
    <text evidence="2">The sequence shown here is derived from an EMBL/GenBank/DDBJ whole genome shotgun (WGS) entry which is preliminary data.</text>
</comment>
<dbReference type="OrthoDB" id="3364141at2759"/>
<proteinExistence type="predicted"/>
<evidence type="ECO:0000313" key="2">
    <source>
        <dbReference type="EMBL" id="KAG5652233.1"/>
    </source>
</evidence>
<dbReference type="EMBL" id="JABCKI010000146">
    <property type="protein sequence ID" value="KAG5652233.1"/>
    <property type="molecule type" value="Genomic_DNA"/>
</dbReference>
<feature type="region of interest" description="Disordered" evidence="1">
    <location>
        <begin position="1"/>
        <end position="59"/>
    </location>
</feature>
<organism evidence="2 3">
    <name type="scientific">Sphagnurus paluster</name>
    <dbReference type="NCBI Taxonomy" id="117069"/>
    <lineage>
        <taxon>Eukaryota</taxon>
        <taxon>Fungi</taxon>
        <taxon>Dikarya</taxon>
        <taxon>Basidiomycota</taxon>
        <taxon>Agaricomycotina</taxon>
        <taxon>Agaricomycetes</taxon>
        <taxon>Agaricomycetidae</taxon>
        <taxon>Agaricales</taxon>
        <taxon>Tricholomatineae</taxon>
        <taxon>Lyophyllaceae</taxon>
        <taxon>Sphagnurus</taxon>
    </lineage>
</organism>
<keyword evidence="3" id="KW-1185">Reference proteome</keyword>
<reference evidence="2" key="1">
    <citation type="submission" date="2021-02" db="EMBL/GenBank/DDBJ databases">
        <authorList>
            <person name="Nieuwenhuis M."/>
            <person name="Van De Peppel L.J.J."/>
        </authorList>
    </citation>
    <scope>NUCLEOTIDE SEQUENCE</scope>
    <source>
        <strain evidence="2">D49</strain>
    </source>
</reference>
<dbReference type="Proteomes" id="UP000717328">
    <property type="component" value="Unassembled WGS sequence"/>
</dbReference>
<reference evidence="2" key="2">
    <citation type="submission" date="2021-10" db="EMBL/GenBank/DDBJ databases">
        <title>Phylogenomics reveals ancestral predisposition of the termite-cultivated fungus Termitomyces towards a domesticated lifestyle.</title>
        <authorList>
            <person name="Auxier B."/>
            <person name="Grum-Grzhimaylo A."/>
            <person name="Cardenas M.E."/>
            <person name="Lodge J.D."/>
            <person name="Laessoe T."/>
            <person name="Pedersen O."/>
            <person name="Smith M.E."/>
            <person name="Kuyper T.W."/>
            <person name="Franco-Molano E.A."/>
            <person name="Baroni T.J."/>
            <person name="Aanen D.K."/>
        </authorList>
    </citation>
    <scope>NUCLEOTIDE SEQUENCE</scope>
    <source>
        <strain evidence="2">D49</strain>
    </source>
</reference>
<sequence length="225" mass="24722">MTTTWLSSGPIRHPWFTQPSAKRKISPTSSPDTSPTRSPSSSPSGSPPPLKRRRKNSALERGFSTLTLTLANPHTVDPGMPCVAEPLYPSDDATMDDDDPITIPNPMLPSAVEEPLVPEVRMKTSSWYEPEPDRIIITDLDSSSDEEDDVDPDTATMSISRAFLRKLSSRLVEPALPPPQSGTSQALVLFKPLPTLLSPLSDDEKKKDFHVDIGYIEDDAMEVEL</sequence>
<evidence type="ECO:0000313" key="3">
    <source>
        <dbReference type="Proteomes" id="UP000717328"/>
    </source>
</evidence>
<dbReference type="AlphaFoldDB" id="A0A9P7GPF9"/>
<gene>
    <name evidence="2" type="ORF">H0H81_005727</name>
</gene>
<name>A0A9P7GPF9_9AGAR</name>
<feature type="compositionally biased region" description="Low complexity" evidence="1">
    <location>
        <begin position="26"/>
        <end position="44"/>
    </location>
</feature>